<dbReference type="PANTHER" id="PTHR10794">
    <property type="entry name" value="ABHYDROLASE DOMAIN-CONTAINING PROTEIN"/>
    <property type="match status" value="1"/>
</dbReference>
<feature type="domain" description="AB hydrolase-1" evidence="4">
    <location>
        <begin position="145"/>
        <end position="362"/>
    </location>
</feature>
<dbReference type="PANTHER" id="PTHR10794:SF63">
    <property type="entry name" value="ALPHA_BETA HYDROLASE 1, ISOFORM A"/>
    <property type="match status" value="1"/>
</dbReference>
<dbReference type="Pfam" id="PF00561">
    <property type="entry name" value="Abhydrolase_1"/>
    <property type="match status" value="1"/>
</dbReference>
<reference evidence="5 6" key="1">
    <citation type="submission" date="2020-01" db="EMBL/GenBank/DDBJ databases">
        <authorList>
            <person name="Palmer J.M."/>
        </authorList>
    </citation>
    <scope>NUCLEOTIDE SEQUENCE [LARGE SCALE GENOMIC DNA]</scope>
    <source>
        <strain evidence="5 6">TWF970</strain>
    </source>
</reference>
<gene>
    <name evidence="5" type="ORF">TWF970_006577</name>
</gene>
<dbReference type="OrthoDB" id="5954035at2759"/>
<dbReference type="GO" id="GO:0051792">
    <property type="term" value="P:medium-chain fatty acid biosynthetic process"/>
    <property type="evidence" value="ECO:0007669"/>
    <property type="project" value="TreeGrafter"/>
</dbReference>
<feature type="region of interest" description="Disordered" evidence="3">
    <location>
        <begin position="93"/>
        <end position="117"/>
    </location>
</feature>
<dbReference type="GO" id="GO:0008126">
    <property type="term" value="F:acetylesterase activity"/>
    <property type="evidence" value="ECO:0007669"/>
    <property type="project" value="TreeGrafter"/>
</dbReference>
<comment type="caution">
    <text evidence="5">The sequence shown here is derived from an EMBL/GenBank/DDBJ whole genome shotgun (WGS) entry which is preliminary data.</text>
</comment>
<dbReference type="PIRSF" id="PIRSF005211">
    <property type="entry name" value="Ab_hydro_YheT"/>
    <property type="match status" value="1"/>
</dbReference>
<dbReference type="InterPro" id="IPR012020">
    <property type="entry name" value="ABHD4"/>
</dbReference>
<dbReference type="InterPro" id="IPR000073">
    <property type="entry name" value="AB_hydrolase_1"/>
</dbReference>
<feature type="active site" description="Charge relay system" evidence="2">
    <location>
        <position position="231"/>
    </location>
</feature>
<organism evidence="5 6">
    <name type="scientific">Orbilia oligospora</name>
    <name type="common">Nematode-trapping fungus</name>
    <name type="synonym">Arthrobotrys oligospora</name>
    <dbReference type="NCBI Taxonomy" id="2813651"/>
    <lineage>
        <taxon>Eukaryota</taxon>
        <taxon>Fungi</taxon>
        <taxon>Dikarya</taxon>
        <taxon>Ascomycota</taxon>
        <taxon>Pezizomycotina</taxon>
        <taxon>Orbiliomycetes</taxon>
        <taxon>Orbiliales</taxon>
        <taxon>Orbiliaceae</taxon>
        <taxon>Orbilia</taxon>
    </lineage>
</organism>
<dbReference type="GO" id="GO:0047372">
    <property type="term" value="F:monoacylglycerol lipase activity"/>
    <property type="evidence" value="ECO:0007669"/>
    <property type="project" value="TreeGrafter"/>
</dbReference>
<dbReference type="Proteomes" id="UP000474640">
    <property type="component" value="Unassembled WGS sequence"/>
</dbReference>
<evidence type="ECO:0000259" key="4">
    <source>
        <dbReference type="Pfam" id="PF00561"/>
    </source>
</evidence>
<accession>A0A7C8R807</accession>
<evidence type="ECO:0000313" key="6">
    <source>
        <dbReference type="Proteomes" id="UP000474640"/>
    </source>
</evidence>
<dbReference type="InterPro" id="IPR050960">
    <property type="entry name" value="AB_hydrolase_4_sf"/>
</dbReference>
<evidence type="ECO:0000256" key="3">
    <source>
        <dbReference type="SAM" id="MobiDB-lite"/>
    </source>
</evidence>
<dbReference type="InterPro" id="IPR029058">
    <property type="entry name" value="AB_hydrolase_fold"/>
</dbReference>
<protein>
    <recommendedName>
        <fullName evidence="4">AB hydrolase-1 domain-containing protein</fullName>
    </recommendedName>
</protein>
<evidence type="ECO:0000256" key="1">
    <source>
        <dbReference type="ARBA" id="ARBA00010884"/>
    </source>
</evidence>
<name>A0A7C8R807_ORBOL</name>
<dbReference type="AlphaFoldDB" id="A0A7C8R807"/>
<dbReference type="EMBL" id="JAABOJ010000035">
    <property type="protein sequence ID" value="KAF3275968.1"/>
    <property type="molecule type" value="Genomic_DNA"/>
</dbReference>
<dbReference type="Gene3D" id="3.40.50.1820">
    <property type="entry name" value="alpha/beta hydrolase"/>
    <property type="match status" value="1"/>
</dbReference>
<proteinExistence type="inferred from homology"/>
<evidence type="ECO:0000313" key="5">
    <source>
        <dbReference type="EMBL" id="KAF3275968.1"/>
    </source>
</evidence>
<evidence type="ECO:0000256" key="2">
    <source>
        <dbReference type="PIRSR" id="PIRSR005211-1"/>
    </source>
</evidence>
<comment type="similarity">
    <text evidence="1">Belongs to the AB hydrolase superfamily. AB hydrolase 4 family.</text>
</comment>
<feature type="active site" description="Charge relay system" evidence="2">
    <location>
        <position position="388"/>
    </location>
</feature>
<dbReference type="GO" id="GO:0051793">
    <property type="term" value="P:medium-chain fatty acid catabolic process"/>
    <property type="evidence" value="ECO:0007669"/>
    <property type="project" value="TreeGrafter"/>
</dbReference>
<dbReference type="SUPFAM" id="SSF53474">
    <property type="entry name" value="alpha/beta-Hydrolases"/>
    <property type="match status" value="1"/>
</dbReference>
<feature type="active site" description="Charge relay system" evidence="2">
    <location>
        <position position="359"/>
    </location>
</feature>
<sequence>MFAASQTYYHHPSPVLLKPKNSQLNVSESLLSVCKSVIPPFHPHPLLRNGHLQTCAILFASDHVPIHYKRHVLNSETPNDPGTFSIDVVVPASETPTEDKDSQTPSTSISKPVLPETHPDYFPPRTTFFTQDEFDEWKSDDETNPLIIALHGLSGGSHETYVRLTLEPLVRSKKDGGLGYDALVVNARGCGWTKLTDNKMFNAMFTRDINHIVNLMRRKFPKRPLMAVGFSLGANILANYLGQSGAPTPLHAAVLLSSPHNMDVCAKIMFMTFTGRLYSKFMAGNLKKLFERNFDMLSKNPAINIEGARNATYLYDWDTAVTAPVFGFRTGGEYYRASSSVDKLIDVKIPTLIINAEEDPISLQNAFPRQEAEANPYICFVTTGYGGHLGWFEWGMQRWFPKPIMGFLERMAELEVVESEGEFVDVGRT</sequence>